<dbReference type="InterPro" id="IPR023313">
    <property type="entry name" value="UBQ-conjugating_AS"/>
</dbReference>
<evidence type="ECO:0000313" key="8">
    <source>
        <dbReference type="Proteomes" id="UP000193944"/>
    </source>
</evidence>
<evidence type="ECO:0000256" key="2">
    <source>
        <dbReference type="ARBA" id="ARBA00022786"/>
    </source>
</evidence>
<dbReference type="GO" id="GO:0000209">
    <property type="term" value="P:protein polyubiquitination"/>
    <property type="evidence" value="ECO:0007669"/>
    <property type="project" value="EnsemblFungi"/>
</dbReference>
<dbReference type="GO" id="GO:0005634">
    <property type="term" value="C:nucleus"/>
    <property type="evidence" value="ECO:0007669"/>
    <property type="project" value="EnsemblFungi"/>
</dbReference>
<keyword evidence="4" id="KW-0067">ATP-binding</keyword>
<dbReference type="SMART" id="SM00212">
    <property type="entry name" value="UBCc"/>
    <property type="match status" value="1"/>
</dbReference>
<evidence type="ECO:0000259" key="6">
    <source>
        <dbReference type="PROSITE" id="PS50127"/>
    </source>
</evidence>
<dbReference type="GO" id="GO:0030466">
    <property type="term" value="P:silent mating-type cassette heterochromatin formation"/>
    <property type="evidence" value="ECO:0007669"/>
    <property type="project" value="EnsemblFungi"/>
</dbReference>
<dbReference type="GO" id="GO:0000082">
    <property type="term" value="P:G1/S transition of mitotic cell cycle"/>
    <property type="evidence" value="ECO:0007669"/>
    <property type="project" value="EnsemblFungi"/>
</dbReference>
<protein>
    <recommendedName>
        <fullName evidence="6">UBC core domain-containing protein</fullName>
    </recommendedName>
</protein>
<dbReference type="GO" id="GO:0051865">
    <property type="term" value="P:protein autoubiquitination"/>
    <property type="evidence" value="ECO:0007669"/>
    <property type="project" value="EnsemblFungi"/>
</dbReference>
<keyword evidence="8" id="KW-1185">Reference proteome</keyword>
<reference evidence="7 8" key="1">
    <citation type="submission" date="2016-08" db="EMBL/GenBank/DDBJ databases">
        <title>A Parts List for Fungal Cellulosomes Revealed by Comparative Genomics.</title>
        <authorList>
            <consortium name="DOE Joint Genome Institute"/>
            <person name="Haitjema C.H."/>
            <person name="Gilmore S.P."/>
            <person name="Henske J.K."/>
            <person name="Solomon K.V."/>
            <person name="De Groot R."/>
            <person name="Kuo A."/>
            <person name="Mondo S.J."/>
            <person name="Salamov A.A."/>
            <person name="Labutti K."/>
            <person name="Zhao Z."/>
            <person name="Chiniquy J."/>
            <person name="Barry K."/>
            <person name="Brewer H.M."/>
            <person name="Purvine S.O."/>
            <person name="Wright A.T."/>
            <person name="Boxma B."/>
            <person name="Van Alen T."/>
            <person name="Hackstein J.H."/>
            <person name="Baker S.E."/>
            <person name="Grigoriev I.V."/>
            <person name="O'Malley M.A."/>
        </authorList>
    </citation>
    <scope>NUCLEOTIDE SEQUENCE [LARGE SCALE GENOMIC DNA]</scope>
    <source>
        <strain evidence="7 8">S4</strain>
    </source>
</reference>
<dbReference type="InterPro" id="IPR050113">
    <property type="entry name" value="Ub_conjugating_enzyme"/>
</dbReference>
<reference evidence="7 8" key="2">
    <citation type="submission" date="2016-08" db="EMBL/GenBank/DDBJ databases">
        <title>Pervasive Adenine N6-methylation of Active Genes in Fungi.</title>
        <authorList>
            <consortium name="DOE Joint Genome Institute"/>
            <person name="Mondo S.J."/>
            <person name="Dannebaum R.O."/>
            <person name="Kuo R.C."/>
            <person name="Labutti K."/>
            <person name="Haridas S."/>
            <person name="Kuo A."/>
            <person name="Salamov A."/>
            <person name="Ahrendt S.R."/>
            <person name="Lipzen A."/>
            <person name="Sullivan W."/>
            <person name="Andreopoulos W.B."/>
            <person name="Clum A."/>
            <person name="Lindquist E."/>
            <person name="Daum C."/>
            <person name="Ramamoorthy G.K."/>
            <person name="Gryganskyi A."/>
            <person name="Culley D."/>
            <person name="Magnuson J.K."/>
            <person name="James T.Y."/>
            <person name="O'Malley M.A."/>
            <person name="Stajich J.E."/>
            <person name="Spatafora J.W."/>
            <person name="Visel A."/>
            <person name="Grigoriev I.V."/>
        </authorList>
    </citation>
    <scope>NUCLEOTIDE SEQUENCE [LARGE SCALE GENOMIC DNA]</scope>
    <source>
        <strain evidence="7 8">S4</strain>
    </source>
</reference>
<dbReference type="GO" id="GO:0010828">
    <property type="term" value="P:positive regulation of D-glucose transmembrane transport"/>
    <property type="evidence" value="ECO:0007669"/>
    <property type="project" value="EnsemblFungi"/>
</dbReference>
<dbReference type="GO" id="GO:0005737">
    <property type="term" value="C:cytoplasm"/>
    <property type="evidence" value="ECO:0007669"/>
    <property type="project" value="EnsemblFungi"/>
</dbReference>
<dbReference type="GO" id="GO:0061630">
    <property type="term" value="F:ubiquitin protein ligase activity"/>
    <property type="evidence" value="ECO:0007669"/>
    <property type="project" value="EnsemblFungi"/>
</dbReference>
<keyword evidence="2 4" id="KW-0833">Ubl conjugation pathway</keyword>
<dbReference type="GO" id="GO:0031146">
    <property type="term" value="P:SCF-dependent proteasomal ubiquitin-dependent protein catabolic process"/>
    <property type="evidence" value="ECO:0007669"/>
    <property type="project" value="EnsemblFungi"/>
</dbReference>
<feature type="domain" description="UBC core" evidence="6">
    <location>
        <begin position="2"/>
        <end position="161"/>
    </location>
</feature>
<dbReference type="PROSITE" id="PS50127">
    <property type="entry name" value="UBC_2"/>
    <property type="match status" value="1"/>
</dbReference>
<sequence>MSAAQTLQRQLREFQKNPLPGFNVELKEDNIFVWDIGIFGPPDTIYEGGYFKATMKFPEDYPFNPPTFTFNSEFFHPNVYTDGRLCISILHPPTPDPMSGERPEERWNPTQSVESILISVISLLTDPNISSPANVDAGVMYRDDREKYNEIVRKEVEKSKRDIPENVAIPKSAEDFIIKNKPEIEEDESFWYDDEEVDDEWDEDYMSDE</sequence>
<dbReference type="STRING" id="1754192.A0A1Y1XD89"/>
<proteinExistence type="inferred from homology"/>
<evidence type="ECO:0000256" key="5">
    <source>
        <dbReference type="SAM" id="MobiDB-lite"/>
    </source>
</evidence>
<dbReference type="EMBL" id="MCFG01000066">
    <property type="protein sequence ID" value="ORX83740.1"/>
    <property type="molecule type" value="Genomic_DNA"/>
</dbReference>
<gene>
    <name evidence="7" type="ORF">BCR32DRAFT_277746</name>
</gene>
<comment type="caution">
    <text evidence="7">The sequence shown here is derived from an EMBL/GenBank/DDBJ whole genome shotgun (WGS) entry which is preliminary data.</text>
</comment>
<dbReference type="Gene3D" id="3.10.110.10">
    <property type="entry name" value="Ubiquitin Conjugating Enzyme"/>
    <property type="match status" value="1"/>
</dbReference>
<keyword evidence="1" id="KW-0808">Transferase</keyword>
<evidence type="ECO:0000256" key="1">
    <source>
        <dbReference type="ARBA" id="ARBA00022679"/>
    </source>
</evidence>
<dbReference type="OrthoDB" id="19692at2759"/>
<dbReference type="FunFam" id="3.10.110.10:FF:000051">
    <property type="entry name" value="ubiquitin-conjugating enzyme E2 R2-like"/>
    <property type="match status" value="1"/>
</dbReference>
<dbReference type="GO" id="GO:0005524">
    <property type="term" value="F:ATP binding"/>
    <property type="evidence" value="ECO:0007669"/>
    <property type="project" value="UniProtKB-UniRule"/>
</dbReference>
<dbReference type="PROSITE" id="PS00183">
    <property type="entry name" value="UBC_1"/>
    <property type="match status" value="1"/>
</dbReference>
<dbReference type="GO" id="GO:0019005">
    <property type="term" value="C:SCF ubiquitin ligase complex"/>
    <property type="evidence" value="ECO:0007669"/>
    <property type="project" value="EnsemblFungi"/>
</dbReference>
<feature type="active site" description="Glycyl thioester intermediate" evidence="3">
    <location>
        <position position="86"/>
    </location>
</feature>
<organism evidence="7 8">
    <name type="scientific">Anaeromyces robustus</name>
    <dbReference type="NCBI Taxonomy" id="1754192"/>
    <lineage>
        <taxon>Eukaryota</taxon>
        <taxon>Fungi</taxon>
        <taxon>Fungi incertae sedis</taxon>
        <taxon>Chytridiomycota</taxon>
        <taxon>Chytridiomycota incertae sedis</taxon>
        <taxon>Neocallimastigomycetes</taxon>
        <taxon>Neocallimastigales</taxon>
        <taxon>Neocallimastigaceae</taxon>
        <taxon>Anaeromyces</taxon>
    </lineage>
</organism>
<dbReference type="AlphaFoldDB" id="A0A1Y1XD89"/>
<dbReference type="PANTHER" id="PTHR24067">
    <property type="entry name" value="UBIQUITIN-CONJUGATING ENZYME E2"/>
    <property type="match status" value="1"/>
</dbReference>
<dbReference type="InterPro" id="IPR016135">
    <property type="entry name" value="UBQ-conjugating_enzyme/RWD"/>
</dbReference>
<evidence type="ECO:0000313" key="7">
    <source>
        <dbReference type="EMBL" id="ORX83740.1"/>
    </source>
</evidence>
<dbReference type="Proteomes" id="UP000193944">
    <property type="component" value="Unassembled WGS sequence"/>
</dbReference>
<accession>A0A1Y1XD89</accession>
<dbReference type="Pfam" id="PF00179">
    <property type="entry name" value="UQ_con"/>
    <property type="match status" value="1"/>
</dbReference>
<feature type="region of interest" description="Disordered" evidence="5">
    <location>
        <begin position="187"/>
        <end position="209"/>
    </location>
</feature>
<dbReference type="SUPFAM" id="SSF54495">
    <property type="entry name" value="UBC-like"/>
    <property type="match status" value="1"/>
</dbReference>
<evidence type="ECO:0000256" key="4">
    <source>
        <dbReference type="RuleBase" id="RU362109"/>
    </source>
</evidence>
<comment type="similarity">
    <text evidence="4">Belongs to the ubiquitin-conjugating enzyme family.</text>
</comment>
<name>A0A1Y1XD89_9FUNG</name>
<dbReference type="GO" id="GO:0000086">
    <property type="term" value="P:G2/M transition of mitotic cell cycle"/>
    <property type="evidence" value="ECO:0007669"/>
    <property type="project" value="EnsemblFungi"/>
</dbReference>
<dbReference type="InterPro" id="IPR000608">
    <property type="entry name" value="UBC"/>
</dbReference>
<evidence type="ECO:0000256" key="3">
    <source>
        <dbReference type="PROSITE-ProRule" id="PRU10133"/>
    </source>
</evidence>
<keyword evidence="4" id="KW-0547">Nucleotide-binding</keyword>